<dbReference type="PANTHER" id="PTHR45080:SF8">
    <property type="entry name" value="IG-LIKE DOMAIN-CONTAINING PROTEIN"/>
    <property type="match status" value="1"/>
</dbReference>
<evidence type="ECO:0000256" key="4">
    <source>
        <dbReference type="ARBA" id="ARBA00023319"/>
    </source>
</evidence>
<evidence type="ECO:0000256" key="5">
    <source>
        <dbReference type="SAM" id="MobiDB-lite"/>
    </source>
</evidence>
<dbReference type="InterPro" id="IPR007110">
    <property type="entry name" value="Ig-like_dom"/>
</dbReference>
<evidence type="ECO:0000313" key="9">
    <source>
        <dbReference type="Proteomes" id="UP000274131"/>
    </source>
</evidence>
<dbReference type="InterPro" id="IPR036179">
    <property type="entry name" value="Ig-like_dom_sf"/>
</dbReference>
<dbReference type="SUPFAM" id="SSF48726">
    <property type="entry name" value="Immunoglobulin"/>
    <property type="match status" value="3"/>
</dbReference>
<dbReference type="GO" id="GO:0005886">
    <property type="term" value="C:plasma membrane"/>
    <property type="evidence" value="ECO:0007669"/>
    <property type="project" value="TreeGrafter"/>
</dbReference>
<dbReference type="EMBL" id="UXUI01008174">
    <property type="protein sequence ID" value="VDD90713.1"/>
    <property type="molecule type" value="Genomic_DNA"/>
</dbReference>
<protein>
    <submittedName>
        <fullName evidence="10">Ig-like domain-containing protein</fullName>
    </submittedName>
</protein>
<dbReference type="GO" id="GO:0007156">
    <property type="term" value="P:homophilic cell adhesion via plasma membrane adhesion molecules"/>
    <property type="evidence" value="ECO:0007669"/>
    <property type="project" value="TreeGrafter"/>
</dbReference>
<evidence type="ECO:0000259" key="7">
    <source>
        <dbReference type="PROSITE" id="PS50993"/>
    </source>
</evidence>
<evidence type="ECO:0000259" key="6">
    <source>
        <dbReference type="PROSITE" id="PS50835"/>
    </source>
</evidence>
<dbReference type="SMART" id="SM00408">
    <property type="entry name" value="IGc2"/>
    <property type="match status" value="3"/>
</dbReference>
<dbReference type="WBParaSite" id="EVEC_0000585301-mRNA-1">
    <property type="protein sequence ID" value="EVEC_0000585301-mRNA-1"/>
    <property type="gene ID" value="EVEC_0000585301"/>
</dbReference>
<feature type="region of interest" description="Disordered" evidence="5">
    <location>
        <begin position="111"/>
        <end position="141"/>
    </location>
</feature>
<proteinExistence type="predicted"/>
<evidence type="ECO:0000313" key="10">
    <source>
        <dbReference type="WBParaSite" id="EVEC_0000585301-mRNA-1"/>
    </source>
</evidence>
<dbReference type="OrthoDB" id="5985519at2759"/>
<dbReference type="SMART" id="SM00409">
    <property type="entry name" value="IG"/>
    <property type="match status" value="3"/>
</dbReference>
<dbReference type="STRING" id="51028.A0A0N4V6G8"/>
<keyword evidence="3" id="KW-1015">Disulfide bond</keyword>
<dbReference type="Proteomes" id="UP000274131">
    <property type="component" value="Unassembled WGS sequence"/>
</dbReference>
<gene>
    <name evidence="8" type="ORF">EVEC_LOCUS5464</name>
</gene>
<accession>A0A0N4V6G8</accession>
<dbReference type="AlphaFoldDB" id="A0A0N4V6G8"/>
<reference evidence="10" key="1">
    <citation type="submission" date="2017-02" db="UniProtKB">
        <authorList>
            <consortium name="WormBaseParasite"/>
        </authorList>
    </citation>
    <scope>IDENTIFICATION</scope>
</reference>
<feature type="domain" description="Ig-like" evidence="6">
    <location>
        <begin position="1"/>
        <end position="82"/>
    </location>
</feature>
<evidence type="ECO:0000313" key="8">
    <source>
        <dbReference type="EMBL" id="VDD90713.1"/>
    </source>
</evidence>
<dbReference type="Pfam" id="PF13927">
    <property type="entry name" value="Ig_3"/>
    <property type="match status" value="2"/>
</dbReference>
<dbReference type="InterPro" id="IPR013098">
    <property type="entry name" value="Ig_I-set"/>
</dbReference>
<dbReference type="Pfam" id="PF07679">
    <property type="entry name" value="I-set"/>
    <property type="match status" value="1"/>
</dbReference>
<evidence type="ECO:0000256" key="2">
    <source>
        <dbReference type="ARBA" id="ARBA00022737"/>
    </source>
</evidence>
<evidence type="ECO:0000256" key="3">
    <source>
        <dbReference type="ARBA" id="ARBA00023157"/>
    </source>
</evidence>
<dbReference type="Gene3D" id="2.60.40.10">
    <property type="entry name" value="Immunoglobulins"/>
    <property type="match status" value="3"/>
</dbReference>
<feature type="domain" description="Ig-like" evidence="6">
    <location>
        <begin position="140"/>
        <end position="227"/>
    </location>
</feature>
<dbReference type="FunFam" id="2.60.40.10:FF:000032">
    <property type="entry name" value="palladin isoform X1"/>
    <property type="match status" value="1"/>
</dbReference>
<dbReference type="InterPro" id="IPR050958">
    <property type="entry name" value="Cell_Adh-Cytoskel_Orgn"/>
</dbReference>
<keyword evidence="9" id="KW-1185">Reference proteome</keyword>
<reference evidence="8 9" key="2">
    <citation type="submission" date="2018-10" db="EMBL/GenBank/DDBJ databases">
        <authorList>
            <consortium name="Pathogen Informatics"/>
        </authorList>
    </citation>
    <scope>NUCLEOTIDE SEQUENCE [LARGE SCALE GENOMIC DNA]</scope>
</reference>
<keyword evidence="4" id="KW-0393">Immunoglobulin domain</keyword>
<dbReference type="PROSITE" id="PS50835">
    <property type="entry name" value="IG_LIKE"/>
    <property type="match status" value="3"/>
</dbReference>
<dbReference type="PROSITE" id="PS50993">
    <property type="entry name" value="NIDOGEN_G2"/>
    <property type="match status" value="1"/>
</dbReference>
<feature type="domain" description="Nidogen G2 beta-barrel" evidence="7">
    <location>
        <begin position="416"/>
        <end position="579"/>
    </location>
</feature>
<organism evidence="10">
    <name type="scientific">Enterobius vermicularis</name>
    <name type="common">Human pinworm</name>
    <dbReference type="NCBI Taxonomy" id="51028"/>
    <lineage>
        <taxon>Eukaryota</taxon>
        <taxon>Metazoa</taxon>
        <taxon>Ecdysozoa</taxon>
        <taxon>Nematoda</taxon>
        <taxon>Chromadorea</taxon>
        <taxon>Rhabditida</taxon>
        <taxon>Spirurina</taxon>
        <taxon>Oxyuridomorpha</taxon>
        <taxon>Oxyuroidea</taxon>
        <taxon>Oxyuridae</taxon>
        <taxon>Enterobius</taxon>
    </lineage>
</organism>
<dbReference type="InterPro" id="IPR003598">
    <property type="entry name" value="Ig_sub2"/>
</dbReference>
<dbReference type="Pfam" id="PF07474">
    <property type="entry name" value="G2F"/>
    <property type="match status" value="1"/>
</dbReference>
<evidence type="ECO:0000256" key="1">
    <source>
        <dbReference type="ARBA" id="ARBA00022729"/>
    </source>
</evidence>
<dbReference type="PANTHER" id="PTHR45080">
    <property type="entry name" value="CONTACTIN 5"/>
    <property type="match status" value="1"/>
</dbReference>
<keyword evidence="2" id="KW-0677">Repeat</keyword>
<dbReference type="CDD" id="cd00096">
    <property type="entry name" value="Ig"/>
    <property type="match status" value="1"/>
</dbReference>
<name>A0A0N4V6G8_ENTVE</name>
<feature type="domain" description="Ig-like" evidence="6">
    <location>
        <begin position="325"/>
        <end position="397"/>
    </location>
</feature>
<dbReference type="InterPro" id="IPR006605">
    <property type="entry name" value="G2_nidogen/fibulin_G2F"/>
</dbReference>
<keyword evidence="1" id="KW-0732">Signal</keyword>
<feature type="compositionally biased region" description="Basic and acidic residues" evidence="5">
    <location>
        <begin position="111"/>
        <end position="121"/>
    </location>
</feature>
<dbReference type="InterPro" id="IPR003599">
    <property type="entry name" value="Ig_sub"/>
</dbReference>
<dbReference type="InterPro" id="IPR013783">
    <property type="entry name" value="Ig-like_fold"/>
</dbReference>
<sequence length="579" mass="64758">MEVVAKPGENVILSCNASGIPEPIVTWMKMPNITIPGKKSKYHILGTSLFIQNAGSEDEGTYQCTATTLAGSATAIRDLRIENTSDSEGSSKQIWVRCDEAGNPIVDSYVQDRGDVDDGGRSTKRCLITPPGARTSTSPPQIVEEPKSQILHPGVATELHCRAEGFPLPVIRWLKDEEPIDDIPSDNGSSVLHINVEETPDSDLAGIYTCVAENDNGEVARADAVLKFGHRQESSALRYRNHFRKVIVFNCLERGVPQTEHVTWKIGDETVSRNDESLHLMNNGSLVIFDEDDLQPDELDAIECYRRDRKRTKHYSKQVVMEDLPQVVIHIPRYFARVGDSIIINCYLQSEPLTTKVEWTKNNLPLLDDDPRVSVLPNNSLSLRNLRLSDRASYKCRGKTRFGKMFDEVELIVQDGLKGVVGFIEGQLNNQNVNNQALIMNITPNIENNAVIIKVDNLFDNNDPAAQAIIGYASALCPLIAYNREDQKTSEISPKFERYTDYKFDTGEKLRVKQRGNGINGAFLKMDVLVNGDTPHSEYLDGVTIDDLEEDMIENEPGRIKGQGKSMLHINRKIHIPFQ</sequence>